<reference evidence="1" key="1">
    <citation type="submission" date="2018-05" db="EMBL/GenBank/DDBJ databases">
        <authorList>
            <person name="Lanie J.A."/>
            <person name="Ng W.-L."/>
            <person name="Kazmierczak K.M."/>
            <person name="Andrzejewski T.M."/>
            <person name="Davidsen T.M."/>
            <person name="Wayne K.J."/>
            <person name="Tettelin H."/>
            <person name="Glass J.I."/>
            <person name="Rusch D."/>
            <person name="Podicherti R."/>
            <person name="Tsui H.-C.T."/>
            <person name="Winkler M.E."/>
        </authorList>
    </citation>
    <scope>NUCLEOTIDE SEQUENCE</scope>
</reference>
<organism evidence="1">
    <name type="scientific">marine metagenome</name>
    <dbReference type="NCBI Taxonomy" id="408172"/>
    <lineage>
        <taxon>unclassified sequences</taxon>
        <taxon>metagenomes</taxon>
        <taxon>ecological metagenomes</taxon>
    </lineage>
</organism>
<dbReference type="AlphaFoldDB" id="A0A382P8W1"/>
<protein>
    <submittedName>
        <fullName evidence="1">Uncharacterized protein</fullName>
    </submittedName>
</protein>
<sequence length="58" mass="6531">MKTLHHSTLVLLLFAMSTFVLAADKPVIRQVSSEGIRHSILICGKLTQLINEKNEVVW</sequence>
<proteinExistence type="predicted"/>
<gene>
    <name evidence="1" type="ORF">METZ01_LOCUS322713</name>
</gene>
<feature type="non-terminal residue" evidence="1">
    <location>
        <position position="58"/>
    </location>
</feature>
<evidence type="ECO:0000313" key="1">
    <source>
        <dbReference type="EMBL" id="SVC69859.1"/>
    </source>
</evidence>
<name>A0A382P8W1_9ZZZZ</name>
<dbReference type="EMBL" id="UINC01105712">
    <property type="protein sequence ID" value="SVC69859.1"/>
    <property type="molecule type" value="Genomic_DNA"/>
</dbReference>
<accession>A0A382P8W1</accession>